<evidence type="ECO:0000313" key="2">
    <source>
        <dbReference type="Proteomes" id="UP000184212"/>
    </source>
</evidence>
<dbReference type="InterPro" id="IPR011990">
    <property type="entry name" value="TPR-like_helical_dom_sf"/>
</dbReference>
<dbReference type="RefSeq" id="WP_073136192.1">
    <property type="nucleotide sequence ID" value="NZ_FQWQ01000002.1"/>
</dbReference>
<dbReference type="EMBL" id="FQWQ01000002">
    <property type="protein sequence ID" value="SHH25251.1"/>
    <property type="molecule type" value="Genomic_DNA"/>
</dbReference>
<dbReference type="Gene3D" id="1.25.40.10">
    <property type="entry name" value="Tetratricopeptide repeat domain"/>
    <property type="match status" value="1"/>
</dbReference>
<organism evidence="1 2">
    <name type="scientific">Chryseolinea serpens</name>
    <dbReference type="NCBI Taxonomy" id="947013"/>
    <lineage>
        <taxon>Bacteria</taxon>
        <taxon>Pseudomonadati</taxon>
        <taxon>Bacteroidota</taxon>
        <taxon>Cytophagia</taxon>
        <taxon>Cytophagales</taxon>
        <taxon>Fulvivirgaceae</taxon>
        <taxon>Chryseolinea</taxon>
    </lineage>
</organism>
<accession>A0A1M5RG62</accession>
<dbReference type="OrthoDB" id="1295312at2"/>
<keyword evidence="2" id="KW-1185">Reference proteome</keyword>
<dbReference type="AlphaFoldDB" id="A0A1M5RG62"/>
<dbReference type="STRING" id="947013.SAMN04488109_3376"/>
<proteinExistence type="predicted"/>
<sequence length="539" mass="60821">MSPKSLSQEVESSCSSLEVLNQLKLILSHELFNNSAVLSNFLKYIVEETLAGNLKSLKEYTIGVNGLGKKADFNPQIDAIVRIHAGRLRRLLTEYYNGPGVQDRIVIEVVKGSYVPVFSQRHSREDFPMILSPSMNEIRHITLSKVSVAILPFRNLCPTHDHQYFADALGEEFTRVFSTSQEFSVIGHHSTLKHAELHTDLHTIGLKLHAQYIITGTVMKDENHFRITVGLLETDLRTQLWSKVFEYETKVGFLQVQDETIQDVYTTLGGPFGFIVRHSALTSKTISEDAIAFDAALYNYQFQTNFSFYSYAKTRKVLEVILQANPQFALALGMLAELYLWGHLLGYPTVEDPVSTSLRLAHKARNIEPLSKQAGFSFLWASLYAKGNESIQHEIDQLLNQNPPATLDAAKFATLLVWAGHYEGAGPLLEQSIKQHPHYPWSFDLALGLLYFRDGRYADALEVIDRIGVTDVYLVDLIKIVLLTKSGSPKEAKFYLNTLEENYAFVASHLKAHLSNFLFDKALIDEILDGVREAHEALR</sequence>
<protein>
    <submittedName>
        <fullName evidence="1">TolB amino-terminal domain-containing protein</fullName>
    </submittedName>
</protein>
<dbReference type="Proteomes" id="UP000184212">
    <property type="component" value="Unassembled WGS sequence"/>
</dbReference>
<gene>
    <name evidence="1" type="ORF">SAMN04488109_3376</name>
</gene>
<evidence type="ECO:0000313" key="1">
    <source>
        <dbReference type="EMBL" id="SHH25251.1"/>
    </source>
</evidence>
<reference evidence="1 2" key="1">
    <citation type="submission" date="2016-11" db="EMBL/GenBank/DDBJ databases">
        <authorList>
            <person name="Jaros S."/>
            <person name="Januszkiewicz K."/>
            <person name="Wedrychowicz H."/>
        </authorList>
    </citation>
    <scope>NUCLEOTIDE SEQUENCE [LARGE SCALE GENOMIC DNA]</scope>
    <source>
        <strain evidence="1 2">DSM 24574</strain>
    </source>
</reference>
<dbReference type="SUPFAM" id="SSF48452">
    <property type="entry name" value="TPR-like"/>
    <property type="match status" value="1"/>
</dbReference>
<name>A0A1M5RG62_9BACT</name>